<dbReference type="PROSITE" id="PS50885">
    <property type="entry name" value="HAMP"/>
    <property type="match status" value="2"/>
</dbReference>
<evidence type="ECO:0000256" key="5">
    <source>
        <dbReference type="SAM" id="MobiDB-lite"/>
    </source>
</evidence>
<organism evidence="9 10">
    <name type="scientific">Zarconia navalis LEGE 11467</name>
    <dbReference type="NCBI Taxonomy" id="1828826"/>
    <lineage>
        <taxon>Bacteria</taxon>
        <taxon>Bacillati</taxon>
        <taxon>Cyanobacteriota</taxon>
        <taxon>Cyanophyceae</taxon>
        <taxon>Oscillatoriophycideae</taxon>
        <taxon>Oscillatoriales</taxon>
        <taxon>Oscillatoriales incertae sedis</taxon>
        <taxon>Zarconia</taxon>
        <taxon>Zarconia navalis</taxon>
    </lineage>
</organism>
<dbReference type="SMART" id="SM00283">
    <property type="entry name" value="MA"/>
    <property type="match status" value="1"/>
</dbReference>
<keyword evidence="1 3" id="KW-0807">Transducer</keyword>
<dbReference type="SUPFAM" id="SSF55781">
    <property type="entry name" value="GAF domain-like"/>
    <property type="match status" value="1"/>
</dbReference>
<dbReference type="PROSITE" id="PS50046">
    <property type="entry name" value="PHYTOCHROME_2"/>
    <property type="match status" value="1"/>
</dbReference>
<accession>A0A928Z8F7</accession>
<evidence type="ECO:0000259" key="6">
    <source>
        <dbReference type="PROSITE" id="PS50046"/>
    </source>
</evidence>
<evidence type="ECO:0000259" key="8">
    <source>
        <dbReference type="PROSITE" id="PS50885"/>
    </source>
</evidence>
<dbReference type="PANTHER" id="PTHR32089:SF114">
    <property type="entry name" value="METHYL-ACCEPTING CHEMOTAXIS PROTEIN MCPB"/>
    <property type="match status" value="1"/>
</dbReference>
<dbReference type="EMBL" id="JADEXN010000358">
    <property type="protein sequence ID" value="MBE9042442.1"/>
    <property type="molecule type" value="Genomic_DNA"/>
</dbReference>
<dbReference type="Gene3D" id="6.10.340.10">
    <property type="match status" value="1"/>
</dbReference>
<proteinExistence type="inferred from homology"/>
<evidence type="ECO:0000313" key="9">
    <source>
        <dbReference type="EMBL" id="MBE9042442.1"/>
    </source>
</evidence>
<evidence type="ECO:0000256" key="2">
    <source>
        <dbReference type="ARBA" id="ARBA00029447"/>
    </source>
</evidence>
<dbReference type="GO" id="GO:0016020">
    <property type="term" value="C:membrane"/>
    <property type="evidence" value="ECO:0007669"/>
    <property type="project" value="InterPro"/>
</dbReference>
<protein>
    <submittedName>
        <fullName evidence="9">GAF domain-containing protein</fullName>
    </submittedName>
</protein>
<dbReference type="InterPro" id="IPR029016">
    <property type="entry name" value="GAF-like_dom_sf"/>
</dbReference>
<dbReference type="Pfam" id="PF00015">
    <property type="entry name" value="MCPsignal"/>
    <property type="match status" value="1"/>
</dbReference>
<dbReference type="InterPro" id="IPR003660">
    <property type="entry name" value="HAMP_dom"/>
</dbReference>
<keyword evidence="4" id="KW-0175">Coiled coil</keyword>
<feature type="domain" description="HAMP" evidence="8">
    <location>
        <begin position="683"/>
        <end position="734"/>
    </location>
</feature>
<comment type="caution">
    <text evidence="9">The sequence shown here is derived from an EMBL/GenBank/DDBJ whole genome shotgun (WGS) entry which is preliminary data.</text>
</comment>
<comment type="similarity">
    <text evidence="2">Belongs to the methyl-accepting chemotaxis (MCP) protein family.</text>
</comment>
<feature type="compositionally biased region" description="Basic and acidic residues" evidence="5">
    <location>
        <begin position="1"/>
        <end position="15"/>
    </location>
</feature>
<reference evidence="9" key="1">
    <citation type="submission" date="2020-10" db="EMBL/GenBank/DDBJ databases">
        <authorList>
            <person name="Castelo-Branco R."/>
            <person name="Eusebio N."/>
            <person name="Adriana R."/>
            <person name="Vieira A."/>
            <person name="Brugerolle De Fraissinette N."/>
            <person name="Rezende De Castro R."/>
            <person name="Schneider M.P."/>
            <person name="Vasconcelos V."/>
            <person name="Leao P.N."/>
        </authorList>
    </citation>
    <scope>NUCLEOTIDE SEQUENCE</scope>
    <source>
        <strain evidence="9">LEGE 11467</strain>
    </source>
</reference>
<evidence type="ECO:0000256" key="4">
    <source>
        <dbReference type="SAM" id="Coils"/>
    </source>
</evidence>
<keyword evidence="10" id="KW-1185">Reference proteome</keyword>
<dbReference type="Proteomes" id="UP000621799">
    <property type="component" value="Unassembled WGS sequence"/>
</dbReference>
<feature type="coiled-coil region" evidence="4">
    <location>
        <begin position="657"/>
        <end position="695"/>
    </location>
</feature>
<dbReference type="CDD" id="cd11386">
    <property type="entry name" value="MCP_signal"/>
    <property type="match status" value="1"/>
</dbReference>
<dbReference type="PROSITE" id="PS50111">
    <property type="entry name" value="CHEMOTAXIS_TRANSDUC_2"/>
    <property type="match status" value="1"/>
</dbReference>
<feature type="domain" description="HAMP" evidence="8">
    <location>
        <begin position="438"/>
        <end position="490"/>
    </location>
</feature>
<evidence type="ECO:0000256" key="1">
    <source>
        <dbReference type="ARBA" id="ARBA00023224"/>
    </source>
</evidence>
<dbReference type="CDD" id="cd06225">
    <property type="entry name" value="HAMP"/>
    <property type="match status" value="1"/>
</dbReference>
<dbReference type="Pfam" id="PF00672">
    <property type="entry name" value="HAMP"/>
    <property type="match status" value="1"/>
</dbReference>
<name>A0A928Z8F7_9CYAN</name>
<dbReference type="GO" id="GO:0007165">
    <property type="term" value="P:signal transduction"/>
    <property type="evidence" value="ECO:0007669"/>
    <property type="project" value="UniProtKB-KW"/>
</dbReference>
<evidence type="ECO:0000313" key="10">
    <source>
        <dbReference type="Proteomes" id="UP000621799"/>
    </source>
</evidence>
<gene>
    <name evidence="9" type="ORF">IQ235_16850</name>
</gene>
<dbReference type="PANTHER" id="PTHR32089">
    <property type="entry name" value="METHYL-ACCEPTING CHEMOTAXIS PROTEIN MCPB"/>
    <property type="match status" value="1"/>
</dbReference>
<dbReference type="SMART" id="SM00065">
    <property type="entry name" value="GAF"/>
    <property type="match status" value="1"/>
</dbReference>
<dbReference type="SUPFAM" id="SSF58104">
    <property type="entry name" value="Methyl-accepting chemotaxis protein (MCP) signaling domain"/>
    <property type="match status" value="1"/>
</dbReference>
<feature type="domain" description="Methyl-accepting transducer" evidence="7">
    <location>
        <begin position="739"/>
        <end position="975"/>
    </location>
</feature>
<dbReference type="Gene3D" id="1.10.287.950">
    <property type="entry name" value="Methyl-accepting chemotaxis protein"/>
    <property type="match status" value="1"/>
</dbReference>
<dbReference type="InterPro" id="IPR016132">
    <property type="entry name" value="Phyto_chromo_attachment"/>
</dbReference>
<dbReference type="SMART" id="SM00304">
    <property type="entry name" value="HAMP"/>
    <property type="match status" value="2"/>
</dbReference>
<dbReference type="InterPro" id="IPR004089">
    <property type="entry name" value="MCPsignal_dom"/>
</dbReference>
<feature type="region of interest" description="Disordered" evidence="5">
    <location>
        <begin position="1"/>
        <end position="42"/>
    </location>
</feature>
<dbReference type="InterPro" id="IPR003018">
    <property type="entry name" value="GAF"/>
</dbReference>
<evidence type="ECO:0000256" key="3">
    <source>
        <dbReference type="PROSITE-ProRule" id="PRU00284"/>
    </source>
</evidence>
<dbReference type="Gene3D" id="3.30.450.40">
    <property type="match status" value="1"/>
</dbReference>
<sequence>MSAENGDRNIPERPSSELSWRSSSYRQKPALDPPTKTPKDPRLLWRASPYQKGQWQGLPLDRQLLVKILPGVLLPLGLATWLSYALTTRGATLETQKRLQGELLAAAKVAERIIIETEIVTDSVAANPLIIEAARENTQRAQEEGIAELSIEEAEQRFANTLLLNPSQPINDYLKRLTQIEEIAELFFTEKNGFNVAYSQPTSDFVQRDESWWNQAKDSQEQLLIPAFDESANVNAIEIVERIADPTSGEFLGVLKAVVPAQTFDRVTSFLLDLEVFESEEAQIVVFDEQNNPTPLNTRSNTISEEANEGEATPAEVDNTAEILGGETIAQRAATLSDIYLNNQDDLDAAIEEADFPITKLQLEAEKGDASEVVLETELVEGNRQFYLSTIPKTHCVILASIERGEINAAGRNSALLFAGVLLAVAGISTVAIVRASRQVAQPLAQLVSATEEVARGNLDVYTEVEGAAETRQLANSFNALVVRVRDLLFQQVAETESAQQLGQITALIRESLDRTRILDAAVNATRQALRTDRTLVYEFNPQWVGTVIAESVVRGWPKALGVEIEDPCFAKGFVEQYERGRIQATENIYDANLTPCHIGQLESLGVKANLVAPILVGSKLTGLLIAHQCSGTRAWQDTETELMRQVAIQLGFALEQANLLDQREQARQTAEILSDEQRQQREALQQQLANLLIEVEGASSGDLTVRADVTAGEIGIVADFFNAIVESLRQIVSQVKQSATQVNASLGANEGAIRQLAQEALKQAGETTRTLDSVEKMTESIQSVARSARQAADVARTASTTARSGEEAMDRTVENISSLKETIRETADKVAQLGESSRQISKAVSLINEIALQTNVLAINAGLEAARAGEEAQGFAVVAEEVGELAERSAAATQEIEQLVKNIQLETTQVVKAMEQSSAQVSEGAHLVENTKQSLGEIVEVSGQIDKLVASISNATVSQVETSSAVSSLMQEIAQVSERTSDSSRQVSDSLRETVEISQELQTSVGTFKVDS</sequence>
<dbReference type="AlphaFoldDB" id="A0A928Z8F7"/>
<feature type="domain" description="Phytochrome chromophore attachment site" evidence="6">
    <location>
        <begin position="514"/>
        <end position="650"/>
    </location>
</feature>
<evidence type="ECO:0000259" key="7">
    <source>
        <dbReference type="PROSITE" id="PS50111"/>
    </source>
</evidence>
<dbReference type="SUPFAM" id="SSF158472">
    <property type="entry name" value="HAMP domain-like"/>
    <property type="match status" value="1"/>
</dbReference>
<dbReference type="Pfam" id="PF01590">
    <property type="entry name" value="GAF"/>
    <property type="match status" value="1"/>
</dbReference>